<dbReference type="PANTHER" id="PTHR11412:SF81">
    <property type="entry name" value="COMPLEMENT C3"/>
    <property type="match status" value="1"/>
</dbReference>
<protein>
    <recommendedName>
        <fullName evidence="1">Alpha-macroglobulin-like TED domain-containing protein</fullName>
    </recommendedName>
</protein>
<dbReference type="EMBL" id="JAHRIP010062479">
    <property type="protein sequence ID" value="MEQ2305356.1"/>
    <property type="molecule type" value="Genomic_DNA"/>
</dbReference>
<feature type="non-terminal residue" evidence="2">
    <location>
        <position position="1"/>
    </location>
</feature>
<dbReference type="InterPro" id="IPR050473">
    <property type="entry name" value="A2M/Complement_sys"/>
</dbReference>
<comment type="caution">
    <text evidence="2">The sequence shown here is derived from an EMBL/GenBank/DDBJ whole genome shotgun (WGS) entry which is preliminary data.</text>
</comment>
<dbReference type="Gene3D" id="1.50.10.20">
    <property type="match status" value="1"/>
</dbReference>
<sequence length="121" mass="13803">SLLRLNNAVVLSSDLSHWPAPMGRVYTLEATAYALLALVKVKAFKEARPIVMWLNKQQRENGGYGSTQATVTVYQAVAEYWTRDQDPEYDLNVDILLPGRSKPEKYNFNRQNHFATRTSKV</sequence>
<dbReference type="SUPFAM" id="SSF48239">
    <property type="entry name" value="Terpenoid cyclases/Protein prenyltransferases"/>
    <property type="match status" value="1"/>
</dbReference>
<organism evidence="2 3">
    <name type="scientific">Ameca splendens</name>
    <dbReference type="NCBI Taxonomy" id="208324"/>
    <lineage>
        <taxon>Eukaryota</taxon>
        <taxon>Metazoa</taxon>
        <taxon>Chordata</taxon>
        <taxon>Craniata</taxon>
        <taxon>Vertebrata</taxon>
        <taxon>Euteleostomi</taxon>
        <taxon>Actinopterygii</taxon>
        <taxon>Neopterygii</taxon>
        <taxon>Teleostei</taxon>
        <taxon>Neoteleostei</taxon>
        <taxon>Acanthomorphata</taxon>
        <taxon>Ovalentaria</taxon>
        <taxon>Atherinomorphae</taxon>
        <taxon>Cyprinodontiformes</taxon>
        <taxon>Goodeidae</taxon>
        <taxon>Ameca</taxon>
    </lineage>
</organism>
<proteinExistence type="predicted"/>
<gene>
    <name evidence="2" type="ORF">AMECASPLE_036959</name>
</gene>
<reference evidence="2 3" key="1">
    <citation type="submission" date="2021-06" db="EMBL/GenBank/DDBJ databases">
        <authorList>
            <person name="Palmer J.M."/>
        </authorList>
    </citation>
    <scope>NUCLEOTIDE SEQUENCE [LARGE SCALE GENOMIC DNA]</scope>
    <source>
        <strain evidence="2 3">AS_MEX2019</strain>
        <tissue evidence="2">Muscle</tissue>
    </source>
</reference>
<dbReference type="Gene3D" id="2.20.210.20">
    <property type="match status" value="1"/>
</dbReference>
<dbReference type="Proteomes" id="UP001469553">
    <property type="component" value="Unassembled WGS sequence"/>
</dbReference>
<evidence type="ECO:0000259" key="1">
    <source>
        <dbReference type="Pfam" id="PF07678"/>
    </source>
</evidence>
<dbReference type="PANTHER" id="PTHR11412">
    <property type="entry name" value="MACROGLOBULIN / COMPLEMENT"/>
    <property type="match status" value="1"/>
</dbReference>
<dbReference type="InterPro" id="IPR008930">
    <property type="entry name" value="Terpenoid_cyclase/PrenylTrfase"/>
</dbReference>
<dbReference type="Pfam" id="PF07678">
    <property type="entry name" value="TED_complement"/>
    <property type="match status" value="1"/>
</dbReference>
<dbReference type="InterPro" id="IPR011626">
    <property type="entry name" value="Alpha-macroglobulin_TED"/>
</dbReference>
<feature type="domain" description="Alpha-macroglobulin-like TED" evidence="1">
    <location>
        <begin position="20"/>
        <end position="80"/>
    </location>
</feature>
<keyword evidence="3" id="KW-1185">Reference proteome</keyword>
<name>A0ABV0ZIJ5_9TELE</name>
<accession>A0ABV0ZIJ5</accession>
<evidence type="ECO:0000313" key="2">
    <source>
        <dbReference type="EMBL" id="MEQ2305356.1"/>
    </source>
</evidence>
<evidence type="ECO:0000313" key="3">
    <source>
        <dbReference type="Proteomes" id="UP001469553"/>
    </source>
</evidence>